<dbReference type="Pfam" id="PF00001">
    <property type="entry name" value="7tm_1"/>
    <property type="match status" value="1"/>
</dbReference>
<protein>
    <recommendedName>
        <fullName evidence="12">G-protein coupled receptors family 1 profile domain-containing protein</fullName>
    </recommendedName>
</protein>
<comment type="similarity">
    <text evidence="10">Belongs to the G-protein coupled receptor 1 family.</text>
</comment>
<feature type="domain" description="G-protein coupled receptors family 1 profile" evidence="12">
    <location>
        <begin position="131"/>
        <end position="351"/>
    </location>
</feature>
<feature type="transmembrane region" description="Helical" evidence="11">
    <location>
        <begin position="297"/>
        <end position="317"/>
    </location>
</feature>
<dbReference type="Gene3D" id="3.40.630.30">
    <property type="match status" value="1"/>
</dbReference>
<dbReference type="CDD" id="cd00637">
    <property type="entry name" value="7tm_classA_rhodopsin-like"/>
    <property type="match status" value="1"/>
</dbReference>
<dbReference type="InterPro" id="IPR000276">
    <property type="entry name" value="GPCR_Rhodpsn"/>
</dbReference>
<evidence type="ECO:0000256" key="4">
    <source>
        <dbReference type="ARBA" id="ARBA00022989"/>
    </source>
</evidence>
<proteinExistence type="inferred from homology"/>
<feature type="transmembrane region" description="Helical" evidence="11">
    <location>
        <begin position="209"/>
        <end position="229"/>
    </location>
</feature>
<organism evidence="13 14">
    <name type="scientific">Porites evermanni</name>
    <dbReference type="NCBI Taxonomy" id="104178"/>
    <lineage>
        <taxon>Eukaryota</taxon>
        <taxon>Metazoa</taxon>
        <taxon>Cnidaria</taxon>
        <taxon>Anthozoa</taxon>
        <taxon>Hexacorallia</taxon>
        <taxon>Scleractinia</taxon>
        <taxon>Fungiina</taxon>
        <taxon>Poritidae</taxon>
        <taxon>Porites</taxon>
    </lineage>
</organism>
<gene>
    <name evidence="13" type="ORF">PEVE_00016538</name>
</gene>
<evidence type="ECO:0000259" key="12">
    <source>
        <dbReference type="PROSITE" id="PS50262"/>
    </source>
</evidence>
<keyword evidence="3 10" id="KW-0812">Transmembrane</keyword>
<dbReference type="PANTHER" id="PTHR24246">
    <property type="entry name" value="OLFACTORY RECEPTOR AND ADENOSINE RECEPTOR"/>
    <property type="match status" value="1"/>
</dbReference>
<evidence type="ECO:0000313" key="13">
    <source>
        <dbReference type="EMBL" id="CAH3015394.1"/>
    </source>
</evidence>
<feature type="transmembrane region" description="Helical" evidence="11">
    <location>
        <begin position="235"/>
        <end position="256"/>
    </location>
</feature>
<evidence type="ECO:0000256" key="1">
    <source>
        <dbReference type="ARBA" id="ARBA00004651"/>
    </source>
</evidence>
<dbReference type="Proteomes" id="UP001159427">
    <property type="component" value="Unassembled WGS sequence"/>
</dbReference>
<dbReference type="PANTHER" id="PTHR24246:SF27">
    <property type="entry name" value="ADENOSINE RECEPTOR, ISOFORM A"/>
    <property type="match status" value="1"/>
</dbReference>
<accession>A0ABN8LIB9</accession>
<dbReference type="PROSITE" id="PS50262">
    <property type="entry name" value="G_PROTEIN_RECEP_F1_2"/>
    <property type="match status" value="1"/>
</dbReference>
<dbReference type="InterPro" id="IPR016181">
    <property type="entry name" value="Acyl_CoA_acyltransferase"/>
</dbReference>
<name>A0ABN8LIB9_9CNID</name>
<sequence length="431" mass="48824">MEDTSTFQFSVLPEKKLQYRTREATKEDVPSIARMIQYNPCPIKRRRMSNTKNKEVLGVAIYYFTYSTWEGPVLYVEDLFVIPSARGHGVGSSLMAAVAQDSPLKRQRLIDGENEIIQSSVDVDLNNDDEVANLAVTDLIVGALVEPLSVNTHYRESQGMSISMSWFSQSVYFLCCTASLLSLAALTVDRYLAITKPLWYRTNASYKRVGIAASMVWIVSGCFTSLFFYVGFVTYAFVFANITMFCTIFIFIFSYVRIFQYAKKQIAQIDSLTDGQSEHNKARQRAIEMENKLTKTYLIMLGVFLTCYIPSCIMIYLMNLCHACSCYLIHWLRDFHFVFITINSLINPFLYAFRLPNFKSAVMRMLCCSGQVAPAPRPAVLANGRYQATSENRGHSNQGSRGKEDAVQAWESKMNNVTQQTTQEMSTVASA</sequence>
<dbReference type="CDD" id="cd04301">
    <property type="entry name" value="NAT_SF"/>
    <property type="match status" value="1"/>
</dbReference>
<evidence type="ECO:0000256" key="2">
    <source>
        <dbReference type="ARBA" id="ARBA00022475"/>
    </source>
</evidence>
<keyword evidence="9 10" id="KW-0807">Transducer</keyword>
<keyword evidence="14" id="KW-1185">Reference proteome</keyword>
<evidence type="ECO:0000256" key="7">
    <source>
        <dbReference type="ARBA" id="ARBA00023170"/>
    </source>
</evidence>
<feature type="transmembrane region" description="Helical" evidence="11">
    <location>
        <begin position="166"/>
        <end position="188"/>
    </location>
</feature>
<evidence type="ECO:0000256" key="6">
    <source>
        <dbReference type="ARBA" id="ARBA00023136"/>
    </source>
</evidence>
<comment type="subcellular location">
    <subcellularLocation>
        <location evidence="1">Cell membrane</location>
        <topology evidence="1">Multi-pass membrane protein</topology>
    </subcellularLocation>
</comment>
<evidence type="ECO:0000313" key="14">
    <source>
        <dbReference type="Proteomes" id="UP001159427"/>
    </source>
</evidence>
<evidence type="ECO:0000256" key="8">
    <source>
        <dbReference type="ARBA" id="ARBA00023180"/>
    </source>
</evidence>
<dbReference type="Gene3D" id="1.20.1070.10">
    <property type="entry name" value="Rhodopsin 7-helix transmembrane proteins"/>
    <property type="match status" value="1"/>
</dbReference>
<dbReference type="SUPFAM" id="SSF55729">
    <property type="entry name" value="Acyl-CoA N-acyltransferases (Nat)"/>
    <property type="match status" value="1"/>
</dbReference>
<dbReference type="InterPro" id="IPR000182">
    <property type="entry name" value="GNAT_dom"/>
</dbReference>
<dbReference type="PROSITE" id="PS00237">
    <property type="entry name" value="G_PROTEIN_RECEP_F1_1"/>
    <property type="match status" value="1"/>
</dbReference>
<keyword evidence="6 11" id="KW-0472">Membrane</keyword>
<keyword evidence="2" id="KW-1003">Cell membrane</keyword>
<keyword evidence="7 10" id="KW-0675">Receptor</keyword>
<comment type="caution">
    <text evidence="13">The sequence shown here is derived from an EMBL/GenBank/DDBJ whole genome shotgun (WGS) entry which is preliminary data.</text>
</comment>
<dbReference type="EMBL" id="CALNXI010000023">
    <property type="protein sequence ID" value="CAH3015394.1"/>
    <property type="molecule type" value="Genomic_DNA"/>
</dbReference>
<dbReference type="SUPFAM" id="SSF81321">
    <property type="entry name" value="Family A G protein-coupled receptor-like"/>
    <property type="match status" value="1"/>
</dbReference>
<evidence type="ECO:0000256" key="5">
    <source>
        <dbReference type="ARBA" id="ARBA00023040"/>
    </source>
</evidence>
<keyword evidence="8" id="KW-0325">Glycoprotein</keyword>
<dbReference type="InterPro" id="IPR017452">
    <property type="entry name" value="GPCR_Rhodpsn_7TM"/>
</dbReference>
<keyword evidence="5 10" id="KW-0297">G-protein coupled receptor</keyword>
<dbReference type="PRINTS" id="PR00237">
    <property type="entry name" value="GPCRRHODOPSN"/>
</dbReference>
<dbReference type="Pfam" id="PF00583">
    <property type="entry name" value="Acetyltransf_1"/>
    <property type="match status" value="1"/>
</dbReference>
<reference evidence="13 14" key="1">
    <citation type="submission" date="2022-05" db="EMBL/GenBank/DDBJ databases">
        <authorList>
            <consortium name="Genoscope - CEA"/>
            <person name="William W."/>
        </authorList>
    </citation>
    <scope>NUCLEOTIDE SEQUENCE [LARGE SCALE GENOMIC DNA]</scope>
</reference>
<evidence type="ECO:0000256" key="10">
    <source>
        <dbReference type="RuleBase" id="RU000688"/>
    </source>
</evidence>
<evidence type="ECO:0000256" key="3">
    <source>
        <dbReference type="ARBA" id="ARBA00022692"/>
    </source>
</evidence>
<feature type="transmembrane region" description="Helical" evidence="11">
    <location>
        <begin position="337"/>
        <end position="355"/>
    </location>
</feature>
<evidence type="ECO:0000256" key="9">
    <source>
        <dbReference type="ARBA" id="ARBA00023224"/>
    </source>
</evidence>
<keyword evidence="4 11" id="KW-1133">Transmembrane helix</keyword>
<evidence type="ECO:0000256" key="11">
    <source>
        <dbReference type="SAM" id="Phobius"/>
    </source>
</evidence>